<dbReference type="Gene3D" id="2.60.120.330">
    <property type="entry name" value="B-lactam Antibiotic, Isopenicillin N Synthase, Chain"/>
    <property type="match status" value="1"/>
</dbReference>
<evidence type="ECO:0000256" key="6">
    <source>
        <dbReference type="ARBA" id="ARBA00057022"/>
    </source>
</evidence>
<evidence type="ECO:0000256" key="3">
    <source>
        <dbReference type="ARBA" id="ARBA00022896"/>
    </source>
</evidence>
<comment type="caution">
    <text evidence="9">The sequence shown here is derived from an EMBL/GenBank/DDBJ whole genome shotgun (WGS) entry which is preliminary data.</text>
</comment>
<evidence type="ECO:0000256" key="7">
    <source>
        <dbReference type="RuleBase" id="RU003682"/>
    </source>
</evidence>
<dbReference type="STRING" id="49451.A0A314L908"/>
<keyword evidence="9" id="KW-0223">Dioxygenase</keyword>
<keyword evidence="4 7" id="KW-0560">Oxidoreductase</keyword>
<dbReference type="FunFam" id="2.60.120.330:FF:000022">
    <property type="entry name" value="Probable 2-oxoglutarate-dependent dioxygenase AOP1.2"/>
    <property type="match status" value="1"/>
</dbReference>
<feature type="domain" description="Fe2OG dioxygenase" evidence="8">
    <location>
        <begin position="165"/>
        <end position="269"/>
    </location>
</feature>
<reference evidence="9" key="1">
    <citation type="submission" date="2016-11" db="EMBL/GenBank/DDBJ databases">
        <title>The genome of Nicotiana attenuata.</title>
        <authorList>
            <person name="Xu S."/>
            <person name="Brockmoeller T."/>
            <person name="Gaquerel E."/>
            <person name="Navarro A."/>
            <person name="Kuhl H."/>
            <person name="Gase K."/>
            <person name="Ling Z."/>
            <person name="Zhou W."/>
            <person name="Kreitzer C."/>
            <person name="Stanke M."/>
            <person name="Tang H."/>
            <person name="Lyons E."/>
            <person name="Pandey P."/>
            <person name="Pandey S.P."/>
            <person name="Timmermann B."/>
            <person name="Baldwin I.T."/>
        </authorList>
    </citation>
    <scope>NUCLEOTIDE SEQUENCE [LARGE SCALE GENOMIC DNA]</scope>
    <source>
        <strain evidence="9">UT</strain>
    </source>
</reference>
<dbReference type="SUPFAM" id="SSF51197">
    <property type="entry name" value="Clavaminate synthase-like"/>
    <property type="match status" value="1"/>
</dbReference>
<dbReference type="InterPro" id="IPR027443">
    <property type="entry name" value="IPNS-like_sf"/>
</dbReference>
<dbReference type="KEGG" id="nau:109239637"/>
<dbReference type="InterPro" id="IPR005123">
    <property type="entry name" value="Oxoglu/Fe-dep_dioxygenase_dom"/>
</dbReference>
<comment type="function">
    <text evidence="6">Probable 2-oxoglutarate-dependent dioxygenase that may be involved in glucosinolates biosynthesis. May play a role in the production of aliphatic glucosinolates.</text>
</comment>
<dbReference type="InterPro" id="IPR050231">
    <property type="entry name" value="Iron_ascorbate_oxido_reductase"/>
</dbReference>
<keyword evidence="2 7" id="KW-0479">Metal-binding</keyword>
<accession>A0A314L908</accession>
<dbReference type="OrthoDB" id="288590at2759"/>
<dbReference type="GO" id="GO:0046872">
    <property type="term" value="F:metal ion binding"/>
    <property type="evidence" value="ECO:0007669"/>
    <property type="project" value="UniProtKB-KW"/>
</dbReference>
<dbReference type="Pfam" id="PF14226">
    <property type="entry name" value="DIOX_N"/>
    <property type="match status" value="1"/>
</dbReference>
<evidence type="ECO:0000256" key="5">
    <source>
        <dbReference type="ARBA" id="ARBA00023004"/>
    </source>
</evidence>
<dbReference type="InterPro" id="IPR026992">
    <property type="entry name" value="DIOX_N"/>
</dbReference>
<dbReference type="AlphaFoldDB" id="A0A314L908"/>
<keyword evidence="10" id="KW-1185">Reference proteome</keyword>
<dbReference type="EMBL" id="MJEQ01000221">
    <property type="protein sequence ID" value="OIT38271.1"/>
    <property type="molecule type" value="Genomic_DNA"/>
</dbReference>
<name>A0A314L908_NICAT</name>
<evidence type="ECO:0000313" key="10">
    <source>
        <dbReference type="Proteomes" id="UP000187609"/>
    </source>
</evidence>
<dbReference type="GO" id="GO:0031418">
    <property type="term" value="F:L-ascorbic acid binding"/>
    <property type="evidence" value="ECO:0007669"/>
    <property type="project" value="UniProtKB-KW"/>
</dbReference>
<proteinExistence type="inferred from homology"/>
<comment type="similarity">
    <text evidence="1 7">Belongs to the iron/ascorbate-dependent oxidoreductase family.</text>
</comment>
<evidence type="ECO:0000259" key="8">
    <source>
        <dbReference type="PROSITE" id="PS51471"/>
    </source>
</evidence>
<protein>
    <submittedName>
        <fullName evidence="9">2-oxoglutarate-dependent dioxygenase aop1</fullName>
    </submittedName>
</protein>
<keyword evidence="3" id="KW-0847">Vitamin C</keyword>
<organism evidence="9 10">
    <name type="scientific">Nicotiana attenuata</name>
    <name type="common">Coyote tobacco</name>
    <dbReference type="NCBI Taxonomy" id="49451"/>
    <lineage>
        <taxon>Eukaryota</taxon>
        <taxon>Viridiplantae</taxon>
        <taxon>Streptophyta</taxon>
        <taxon>Embryophyta</taxon>
        <taxon>Tracheophyta</taxon>
        <taxon>Spermatophyta</taxon>
        <taxon>Magnoliopsida</taxon>
        <taxon>eudicotyledons</taxon>
        <taxon>Gunneridae</taxon>
        <taxon>Pentapetalae</taxon>
        <taxon>asterids</taxon>
        <taxon>lamiids</taxon>
        <taxon>Solanales</taxon>
        <taxon>Solanaceae</taxon>
        <taxon>Nicotianoideae</taxon>
        <taxon>Nicotianeae</taxon>
        <taxon>Nicotiana</taxon>
    </lineage>
</organism>
<sequence length="316" mass="36228">MSHQTPLRLPLLTLSNDQYLKPNTSNWFSACDEVRRALEEYGCFLAVYDSVSPELNSDIFHALEELFDLPTETKLCNTSEKPFYGYYGKIPDFPLQESLGINIGDAITTEGVQNFTNLMWPSGNDHFSEIIHDYANIVAGLEKMVKKMVLESYGVEKCYDSLDASTTYLLRLIKYRTPKLDESNVGSQVHTDKTFLSILHQNQVNGLEIKTKDGEWMAVDMTPANSFLIMVGEAFSAWSNNRLHCPVHRVIVKENKPRYTLAHFSYINGMIQTPEELVDEKHPIKFQPFHNFELLDFFAKHVNDQMEYTVRAFCGV</sequence>
<dbReference type="SMR" id="A0A314L908"/>
<dbReference type="GO" id="GO:0002238">
    <property type="term" value="P:response to molecule of fungal origin"/>
    <property type="evidence" value="ECO:0007669"/>
    <property type="project" value="UniProtKB-ARBA"/>
</dbReference>
<dbReference type="PROSITE" id="PS51471">
    <property type="entry name" value="FE2OG_OXY"/>
    <property type="match status" value="1"/>
</dbReference>
<dbReference type="GeneID" id="109239637"/>
<dbReference type="Pfam" id="PF03171">
    <property type="entry name" value="2OG-FeII_Oxy"/>
    <property type="match status" value="1"/>
</dbReference>
<dbReference type="GO" id="GO:0009805">
    <property type="term" value="P:coumarin biosynthetic process"/>
    <property type="evidence" value="ECO:0007669"/>
    <property type="project" value="UniProtKB-ARBA"/>
</dbReference>
<evidence type="ECO:0000313" key="9">
    <source>
        <dbReference type="EMBL" id="OIT38271.1"/>
    </source>
</evidence>
<dbReference type="Proteomes" id="UP000187609">
    <property type="component" value="Unassembled WGS sequence"/>
</dbReference>
<dbReference type="GO" id="GO:0016706">
    <property type="term" value="F:2-oxoglutarate-dependent dioxygenase activity"/>
    <property type="evidence" value="ECO:0007669"/>
    <property type="project" value="UniProtKB-ARBA"/>
</dbReference>
<dbReference type="Gramene" id="OIT38271">
    <property type="protein sequence ID" value="OIT38271"/>
    <property type="gene ID" value="A4A49_23924"/>
</dbReference>
<evidence type="ECO:0000256" key="4">
    <source>
        <dbReference type="ARBA" id="ARBA00023002"/>
    </source>
</evidence>
<dbReference type="PANTHER" id="PTHR47990">
    <property type="entry name" value="2-OXOGLUTARATE (2OG) AND FE(II)-DEPENDENT OXYGENASE SUPERFAMILY PROTEIN-RELATED"/>
    <property type="match status" value="1"/>
</dbReference>
<keyword evidence="5 7" id="KW-0408">Iron</keyword>
<gene>
    <name evidence="9" type="primary">AOP1_2</name>
    <name evidence="9" type="ORF">A4A49_23924</name>
</gene>
<evidence type="ECO:0000256" key="1">
    <source>
        <dbReference type="ARBA" id="ARBA00008056"/>
    </source>
</evidence>
<dbReference type="InterPro" id="IPR044861">
    <property type="entry name" value="IPNS-like_FE2OG_OXY"/>
</dbReference>
<evidence type="ECO:0000256" key="2">
    <source>
        <dbReference type="ARBA" id="ARBA00022723"/>
    </source>
</evidence>